<dbReference type="EMBL" id="JAJADR010000001">
    <property type="protein sequence ID" value="MCB2406982.1"/>
    <property type="molecule type" value="Genomic_DNA"/>
</dbReference>
<organism evidence="1 2">
    <name type="scientific">Hymenobacter lucidus</name>
    <dbReference type="NCBI Taxonomy" id="2880930"/>
    <lineage>
        <taxon>Bacteria</taxon>
        <taxon>Pseudomonadati</taxon>
        <taxon>Bacteroidota</taxon>
        <taxon>Cytophagia</taxon>
        <taxon>Cytophagales</taxon>
        <taxon>Hymenobacteraceae</taxon>
        <taxon>Hymenobacter</taxon>
    </lineage>
</organism>
<evidence type="ECO:0000313" key="1">
    <source>
        <dbReference type="EMBL" id="MCB2406982.1"/>
    </source>
</evidence>
<name>A0ABS8APP9_9BACT</name>
<accession>A0ABS8APP9</accession>
<keyword evidence="2" id="KW-1185">Reference proteome</keyword>
<comment type="caution">
    <text evidence="1">The sequence shown here is derived from an EMBL/GenBank/DDBJ whole genome shotgun (WGS) entry which is preliminary data.</text>
</comment>
<sequence length="108" mass="11287">MPITFTAGWDQQPANNNGATAPQILTILSTADNTGTGDAGLLEALTVVNAQSAEVAVVKGIHQDNNDNTPHITVDYLGGRWHINLVQTAAGGTTGYRVGVVTQFAHHP</sequence>
<evidence type="ECO:0000313" key="2">
    <source>
        <dbReference type="Proteomes" id="UP001165296"/>
    </source>
</evidence>
<protein>
    <submittedName>
        <fullName evidence="1">Uncharacterized protein</fullName>
    </submittedName>
</protein>
<reference evidence="1" key="1">
    <citation type="submission" date="2021-10" db="EMBL/GenBank/DDBJ databases">
        <authorList>
            <person name="Dean J.D."/>
            <person name="Kim M.K."/>
            <person name="Newey C.N."/>
            <person name="Stoker T.S."/>
            <person name="Thompson D.W."/>
            <person name="Grose J.H."/>
        </authorList>
    </citation>
    <scope>NUCLEOTIDE SEQUENCE</scope>
    <source>
        <strain evidence="1">BT178</strain>
    </source>
</reference>
<dbReference type="RefSeq" id="WP_226171861.1">
    <property type="nucleotide sequence ID" value="NZ_JAJADR010000001.1"/>
</dbReference>
<gene>
    <name evidence="1" type="ORF">LGH74_03255</name>
</gene>
<proteinExistence type="predicted"/>
<dbReference type="Proteomes" id="UP001165296">
    <property type="component" value="Unassembled WGS sequence"/>
</dbReference>